<sequence length="331" mass="37197">MGIEEEPDHGARRLVLVHGREQARQMVEPEHKRLVDIAAEVMADEAAKIGITYTGFCLTGLPHKRLKDDQPWEKRGHRVILSIEPGRLRVGLGAAKLFGVPYGARARMILLYLQTQAVRTGSREVELGRSMRDWLSRMGLSWGGETGKALREQAARIAACSLKFYWEGDNASGFDKGGFVRSGLRFHRASDDGRQTDLWEDRVVLDEVFYETLRKHPVPLREAALRELSDRSTSLDVYIWLAYRLHTLKGPTPVRWAALREQFGTGYAKISAFRRDFLTALGQAVSAYPEARVELADEGVMLYPSRPPVAPRLIAVSGPPTQDGHSAVRRR</sequence>
<reference evidence="1 2" key="1">
    <citation type="journal article" date="2016" name="J. Microbiol.">
        <title>Dankookia rubra gen. nov., sp. nov., an alphaproteobacterium isolated from sediment of a shallow stream.</title>
        <authorList>
            <person name="Kim W.H."/>
            <person name="Kim D.H."/>
            <person name="Kang K."/>
            <person name="Ahn T.Y."/>
        </authorList>
    </citation>
    <scope>NUCLEOTIDE SEQUENCE [LARGE SCALE GENOMIC DNA]</scope>
    <source>
        <strain evidence="1 2">JCM30602</strain>
    </source>
</reference>
<keyword evidence="2" id="KW-1185">Reference proteome</keyword>
<dbReference type="AlphaFoldDB" id="A0A4R5QAL6"/>
<dbReference type="InterPro" id="IPR006881">
    <property type="entry name" value="RepA_C"/>
</dbReference>
<comment type="caution">
    <text evidence="1">The sequence shown here is derived from an EMBL/GenBank/DDBJ whole genome shotgun (WGS) entry which is preliminary data.</text>
</comment>
<evidence type="ECO:0000313" key="1">
    <source>
        <dbReference type="EMBL" id="TDH60104.1"/>
    </source>
</evidence>
<gene>
    <name evidence="1" type="ORF">E2C06_23985</name>
</gene>
<proteinExistence type="predicted"/>
<dbReference type="Proteomes" id="UP000295096">
    <property type="component" value="Unassembled WGS sequence"/>
</dbReference>
<evidence type="ECO:0000313" key="2">
    <source>
        <dbReference type="Proteomes" id="UP000295096"/>
    </source>
</evidence>
<dbReference type="EMBL" id="SMSJ01000045">
    <property type="protein sequence ID" value="TDH60104.1"/>
    <property type="molecule type" value="Genomic_DNA"/>
</dbReference>
<name>A0A4R5QAL6_9PROT</name>
<dbReference type="RefSeq" id="WP_133291122.1">
    <property type="nucleotide sequence ID" value="NZ_SMSJ01000045.1"/>
</dbReference>
<dbReference type="Pfam" id="PF04796">
    <property type="entry name" value="RepA_C"/>
    <property type="match status" value="1"/>
</dbReference>
<protein>
    <submittedName>
        <fullName evidence="1">Pirin</fullName>
    </submittedName>
</protein>
<dbReference type="OrthoDB" id="932750at2"/>
<accession>A0A4R5QAL6</accession>
<organism evidence="1 2">
    <name type="scientific">Dankookia rubra</name>
    <dbReference type="NCBI Taxonomy" id="1442381"/>
    <lineage>
        <taxon>Bacteria</taxon>
        <taxon>Pseudomonadati</taxon>
        <taxon>Pseudomonadota</taxon>
        <taxon>Alphaproteobacteria</taxon>
        <taxon>Acetobacterales</taxon>
        <taxon>Roseomonadaceae</taxon>
        <taxon>Dankookia</taxon>
    </lineage>
</organism>